<evidence type="ECO:0000313" key="3">
    <source>
        <dbReference type="EMBL" id="CDO52670.1"/>
    </source>
</evidence>
<sequence>MVSRVNQILHKADIDIDRALNRVVPAPPAAHKLHPLAARFLGYHQPKPIPDIVRAGWVLVSTFTGIILVMCTLKYGPVFKDRGAPEFIPSWAATAILIYNVVESPLGQPRNTFFGNFISTFLGICITKLFMLNPDNEQYMWVSGALCVAVASIAMSFTKTLHPPGGASALLCSIDQQVRELGWFYLVIQIVSGLIMLAVACLFNNIQRRFPLYWWTPNTLRATGPLPSELAAAATGAAQAPQKVVSSVDTTLEEKPGVEVPPPAHHHRRQESALHRVLSDRHVIQPGETGDLNVHDLEALAARGAATVSTDTRTNLDNVVIILPTHYSLPEGLELTEEEEALLVNIQDQLKMGLDQELESQFSA</sequence>
<keyword evidence="1" id="KW-0812">Transmembrane</keyword>
<dbReference type="Proteomes" id="UP000242525">
    <property type="component" value="Unassembled WGS sequence"/>
</dbReference>
<dbReference type="InterPro" id="IPR058581">
    <property type="entry name" value="TM_HPP"/>
</dbReference>
<keyword evidence="1" id="KW-0472">Membrane</keyword>
<name>A0A0J9X644_GEOCN</name>
<dbReference type="OrthoDB" id="2016548at2759"/>
<dbReference type="STRING" id="1173061.A0A0J9X644"/>
<dbReference type="EMBL" id="CCBN010000003">
    <property type="protein sequence ID" value="CDO52670.1"/>
    <property type="molecule type" value="Genomic_DNA"/>
</dbReference>
<keyword evidence="4" id="KW-1185">Reference proteome</keyword>
<feature type="domain" description="HPP transmembrane region" evidence="2">
    <location>
        <begin position="50"/>
        <end position="211"/>
    </location>
</feature>
<gene>
    <name evidence="3" type="ORF">BN980_GECA03s05774g</name>
</gene>
<accession>A0A0J9X644</accession>
<evidence type="ECO:0000259" key="2">
    <source>
        <dbReference type="Pfam" id="PF04982"/>
    </source>
</evidence>
<evidence type="ECO:0000313" key="4">
    <source>
        <dbReference type="Proteomes" id="UP000242525"/>
    </source>
</evidence>
<keyword evidence="1" id="KW-1133">Transmembrane helix</keyword>
<reference evidence="3" key="1">
    <citation type="submission" date="2014-03" db="EMBL/GenBank/DDBJ databases">
        <authorList>
            <person name="Casaregola S."/>
        </authorList>
    </citation>
    <scope>NUCLEOTIDE SEQUENCE [LARGE SCALE GENOMIC DNA]</scope>
    <source>
        <strain evidence="3">CLIB 918</strain>
    </source>
</reference>
<feature type="transmembrane region" description="Helical" evidence="1">
    <location>
        <begin position="183"/>
        <end position="203"/>
    </location>
</feature>
<dbReference type="InterPro" id="IPR007065">
    <property type="entry name" value="HPP"/>
</dbReference>
<feature type="transmembrane region" description="Helical" evidence="1">
    <location>
        <begin position="139"/>
        <end position="158"/>
    </location>
</feature>
<dbReference type="PANTHER" id="PTHR33741">
    <property type="entry name" value="TRANSMEMBRANE PROTEIN DDB_G0269096-RELATED"/>
    <property type="match status" value="1"/>
</dbReference>
<dbReference type="PANTHER" id="PTHR33741:SF5">
    <property type="entry name" value="TRANSMEMBRANE PROTEIN DDB_G0269096-RELATED"/>
    <property type="match status" value="1"/>
</dbReference>
<feature type="transmembrane region" description="Helical" evidence="1">
    <location>
        <begin position="113"/>
        <end position="132"/>
    </location>
</feature>
<evidence type="ECO:0000256" key="1">
    <source>
        <dbReference type="SAM" id="Phobius"/>
    </source>
</evidence>
<protein>
    <recommendedName>
        <fullName evidence="2">HPP transmembrane region domain-containing protein</fullName>
    </recommendedName>
</protein>
<comment type="caution">
    <text evidence="3">The sequence shown here is derived from an EMBL/GenBank/DDBJ whole genome shotgun (WGS) entry which is preliminary data.</text>
</comment>
<dbReference type="Pfam" id="PF04982">
    <property type="entry name" value="TM_HPP"/>
    <property type="match status" value="1"/>
</dbReference>
<dbReference type="AlphaFoldDB" id="A0A0J9X644"/>
<feature type="transmembrane region" description="Helical" evidence="1">
    <location>
        <begin position="52"/>
        <end position="71"/>
    </location>
</feature>
<proteinExistence type="predicted"/>
<organism evidence="3 4">
    <name type="scientific">Geotrichum candidum</name>
    <name type="common">Oospora lactis</name>
    <name type="synonym">Dipodascus geotrichum</name>
    <dbReference type="NCBI Taxonomy" id="1173061"/>
    <lineage>
        <taxon>Eukaryota</taxon>
        <taxon>Fungi</taxon>
        <taxon>Dikarya</taxon>
        <taxon>Ascomycota</taxon>
        <taxon>Saccharomycotina</taxon>
        <taxon>Dipodascomycetes</taxon>
        <taxon>Dipodascales</taxon>
        <taxon>Dipodascaceae</taxon>
        <taxon>Geotrichum</taxon>
    </lineage>
</organism>